<dbReference type="InterPro" id="IPR000868">
    <property type="entry name" value="Isochorismatase-like_dom"/>
</dbReference>
<dbReference type="OrthoDB" id="9789777at2"/>
<sequence>MTIKAIAAEGKNLLNPHNHALILLDHQGQMAFNTKTISIGDLRANVAILAETAKGFSVPTLISTISRNDFAGPVFPELSAVFPESEKPYINRTTSNAWEDQNFIDGVNALGRDRLVFAGLWTSVCLNGPVQSALEQGFEVYIVTDASGDMTEEAHQMAIQRMIQAGARPVTAVNYLLELQRDWERKETYDLTSAISQKHAGAFGIGIQYAYDMVHGQK</sequence>
<reference evidence="2 3" key="1">
    <citation type="journal article" date="2017" name="Antonie Van Leeuwenhoek">
        <title>Phylogenomic resolution of the bacterial genus Pantoea and its relationship with Erwinia and Tatumella.</title>
        <authorList>
            <person name="Palmer M."/>
            <person name="Steenkamp E.T."/>
            <person name="Coetzee M.P."/>
            <person name="Chan W.Y."/>
            <person name="van Zyl E."/>
            <person name="De Maayer P."/>
            <person name="Coutinho T.A."/>
            <person name="Blom J."/>
            <person name="Smits T.H."/>
            <person name="Duffy B."/>
            <person name="Venter S.N."/>
        </authorList>
    </citation>
    <scope>NUCLEOTIDE SEQUENCE [LARGE SCALE GENOMIC DNA]</scope>
    <source>
        <strain evidence="2 3">LMG 26277</strain>
    </source>
</reference>
<evidence type="ECO:0000313" key="2">
    <source>
        <dbReference type="EMBL" id="ORM72481.1"/>
    </source>
</evidence>
<comment type="caution">
    <text evidence="2">The sequence shown here is derived from an EMBL/GenBank/DDBJ whole genome shotgun (WGS) entry which is preliminary data.</text>
</comment>
<dbReference type="GO" id="GO:0016787">
    <property type="term" value="F:hydrolase activity"/>
    <property type="evidence" value="ECO:0007669"/>
    <property type="project" value="UniProtKB-KW"/>
</dbReference>
<dbReference type="Proteomes" id="UP000193104">
    <property type="component" value="Unassembled WGS sequence"/>
</dbReference>
<accession>A0A1X1D7J3</accession>
<dbReference type="AlphaFoldDB" id="A0A1X1D7J3"/>
<evidence type="ECO:0000313" key="3">
    <source>
        <dbReference type="Proteomes" id="UP000193104"/>
    </source>
</evidence>
<name>A0A1X1D7J3_9GAMM</name>
<gene>
    <name evidence="2" type="ORF">HA48_14065</name>
</gene>
<proteinExistence type="predicted"/>
<protein>
    <submittedName>
        <fullName evidence="2">Hydrolase</fullName>
    </submittedName>
</protein>
<evidence type="ECO:0000259" key="1">
    <source>
        <dbReference type="Pfam" id="PF00857"/>
    </source>
</evidence>
<dbReference type="EMBL" id="MLFS01000040">
    <property type="protein sequence ID" value="ORM72481.1"/>
    <property type="molecule type" value="Genomic_DNA"/>
</dbReference>
<keyword evidence="3" id="KW-1185">Reference proteome</keyword>
<dbReference type="InterPro" id="IPR053152">
    <property type="entry name" value="Hydrolase_YcaC-like"/>
</dbReference>
<organism evidence="2 3">
    <name type="scientific">Pantoea wallisii</name>
    <dbReference type="NCBI Taxonomy" id="1076551"/>
    <lineage>
        <taxon>Bacteria</taxon>
        <taxon>Pseudomonadati</taxon>
        <taxon>Pseudomonadota</taxon>
        <taxon>Gammaproteobacteria</taxon>
        <taxon>Enterobacterales</taxon>
        <taxon>Erwiniaceae</taxon>
        <taxon>Pantoea</taxon>
    </lineage>
</organism>
<dbReference type="PANTHER" id="PTHR43559:SF1">
    <property type="entry name" value="HYDROLASE"/>
    <property type="match status" value="1"/>
</dbReference>
<feature type="domain" description="Isochorismatase-like" evidence="1">
    <location>
        <begin position="20"/>
        <end position="172"/>
    </location>
</feature>
<dbReference type="Pfam" id="PF00857">
    <property type="entry name" value="Isochorismatase"/>
    <property type="match status" value="1"/>
</dbReference>
<dbReference type="Gene3D" id="3.40.50.850">
    <property type="entry name" value="Isochorismatase-like"/>
    <property type="match status" value="1"/>
</dbReference>
<dbReference type="InterPro" id="IPR036380">
    <property type="entry name" value="Isochorismatase-like_sf"/>
</dbReference>
<dbReference type="STRING" id="1076551.HA48_14065"/>
<keyword evidence="2" id="KW-0378">Hydrolase</keyword>
<dbReference type="RefSeq" id="WP_128601910.1">
    <property type="nucleotide sequence ID" value="NZ_MLFS01000040.1"/>
</dbReference>
<dbReference type="PANTHER" id="PTHR43559">
    <property type="entry name" value="HYDROLASE YCAC-RELATED"/>
    <property type="match status" value="1"/>
</dbReference>
<dbReference type="SUPFAM" id="SSF52499">
    <property type="entry name" value="Isochorismatase-like hydrolases"/>
    <property type="match status" value="1"/>
</dbReference>